<feature type="domain" description="DC1" evidence="3">
    <location>
        <begin position="60"/>
        <end position="108"/>
    </location>
</feature>
<organism evidence="4 5">
    <name type="scientific">Penstemon smallii</name>
    <dbReference type="NCBI Taxonomy" id="265156"/>
    <lineage>
        <taxon>Eukaryota</taxon>
        <taxon>Viridiplantae</taxon>
        <taxon>Streptophyta</taxon>
        <taxon>Embryophyta</taxon>
        <taxon>Tracheophyta</taxon>
        <taxon>Spermatophyta</taxon>
        <taxon>Magnoliopsida</taxon>
        <taxon>eudicotyledons</taxon>
        <taxon>Gunneridae</taxon>
        <taxon>Pentapetalae</taxon>
        <taxon>asterids</taxon>
        <taxon>lamiids</taxon>
        <taxon>Lamiales</taxon>
        <taxon>Plantaginaceae</taxon>
        <taxon>Cheloneae</taxon>
        <taxon>Penstemon</taxon>
    </lineage>
</organism>
<dbReference type="SUPFAM" id="SSF57889">
    <property type="entry name" value="Cysteine-rich domain"/>
    <property type="match status" value="2"/>
</dbReference>
<dbReference type="InterPro" id="IPR004146">
    <property type="entry name" value="DC1"/>
</dbReference>
<evidence type="ECO:0000313" key="4">
    <source>
        <dbReference type="EMBL" id="KAL3846211.1"/>
    </source>
</evidence>
<name>A0ABD3UBR8_9LAMI</name>
<evidence type="ECO:0000259" key="3">
    <source>
        <dbReference type="Pfam" id="PF03107"/>
    </source>
</evidence>
<feature type="compositionally biased region" description="Low complexity" evidence="2">
    <location>
        <begin position="183"/>
        <end position="193"/>
    </location>
</feature>
<reference evidence="4 5" key="1">
    <citation type="submission" date="2024-12" db="EMBL/GenBank/DDBJ databases">
        <title>The unique morphological basis and parallel evolutionary history of personate flowers in Penstemon.</title>
        <authorList>
            <person name="Depatie T.H."/>
            <person name="Wessinger C.A."/>
        </authorList>
    </citation>
    <scope>NUCLEOTIDE SEQUENCE [LARGE SCALE GENOMIC DNA]</scope>
    <source>
        <strain evidence="4">WTNN_2</strain>
        <tissue evidence="4">Leaf</tissue>
    </source>
</reference>
<dbReference type="PANTHER" id="PTHR46288:SF68">
    <property type="entry name" value="DC1 DOMAIN-CONTAINING PROTEIN"/>
    <property type="match status" value="1"/>
</dbReference>
<dbReference type="Pfam" id="PF03107">
    <property type="entry name" value="C1_2"/>
    <property type="match status" value="3"/>
</dbReference>
<dbReference type="AlphaFoldDB" id="A0ABD3UBR8"/>
<dbReference type="EMBL" id="JBJXBP010000002">
    <property type="protein sequence ID" value="KAL3846211.1"/>
    <property type="molecule type" value="Genomic_DNA"/>
</dbReference>
<evidence type="ECO:0000256" key="2">
    <source>
        <dbReference type="SAM" id="MobiDB-lite"/>
    </source>
</evidence>
<dbReference type="Proteomes" id="UP001634393">
    <property type="component" value="Unassembled WGS sequence"/>
</dbReference>
<protein>
    <recommendedName>
        <fullName evidence="3">DC1 domain-containing protein</fullName>
    </recommendedName>
</protein>
<dbReference type="PANTHER" id="PTHR46288">
    <property type="entry name" value="PHORBOL-ESTER/DAG-TYPE DOMAIN-CONTAINING PROTEIN"/>
    <property type="match status" value="1"/>
</dbReference>
<comment type="caution">
    <text evidence="4">The sequence shown here is derived from an EMBL/GenBank/DDBJ whole genome shotgun (WGS) entry which is preliminary data.</text>
</comment>
<accession>A0ABD3UBR8</accession>
<feature type="region of interest" description="Disordered" evidence="2">
    <location>
        <begin position="179"/>
        <end position="201"/>
    </location>
</feature>
<evidence type="ECO:0000256" key="1">
    <source>
        <dbReference type="ARBA" id="ARBA00022737"/>
    </source>
</evidence>
<feature type="domain" description="DC1" evidence="3">
    <location>
        <begin position="118"/>
        <end position="169"/>
    </location>
</feature>
<feature type="domain" description="DC1" evidence="3">
    <location>
        <begin position="6"/>
        <end position="50"/>
    </location>
</feature>
<dbReference type="InterPro" id="IPR046349">
    <property type="entry name" value="C1-like_sf"/>
</dbReference>
<sequence length="236" mass="26957">MEYKHFSHNHTLTLSRIQPGQQFQCHGCNLPCHDSIFACWNCNFFLHEHCGTANRYINHPSHLLHPFVLIPSPTYCSGSFLCNGCGAPGNAFSYCCALCEVDLHVHCAYLPHKVSHNAHQHELCLSFKKTNVNNALDYCKICMKEMSSRNWSYFCDKPECDFRVHTYCATNEVKKGPCGDDGNNSTSNQNTTSAYEPQGRTEMMTQEQEMMLEVSRMHMELQMAHALSDIIAYFPR</sequence>
<proteinExistence type="predicted"/>
<evidence type="ECO:0000313" key="5">
    <source>
        <dbReference type="Proteomes" id="UP001634393"/>
    </source>
</evidence>
<gene>
    <name evidence="4" type="ORF">ACJIZ3_003614</name>
</gene>
<keyword evidence="5" id="KW-1185">Reference proteome</keyword>
<keyword evidence="1" id="KW-0677">Repeat</keyword>